<comment type="caution">
    <text evidence="1">The sequence shown here is derived from an EMBL/GenBank/DDBJ whole genome shotgun (WGS) entry which is preliminary data.</text>
</comment>
<evidence type="ECO:0000313" key="1">
    <source>
        <dbReference type="EMBL" id="KAI8441518.1"/>
    </source>
</evidence>
<sequence length="218" mass="25079">MKNEEDEDDDVTIGVSRYPCLPSLVALQQMRNRLHMAHDGKRLMKWSAMATGRELRRIAEDIDGKDNAERNGELYLSIAFSNPAVTIVRVNRDVDSTNQLTVFHQFYEDVRNCFILLARCRYFFHNFNRMVLESVAKEACVTVNTSTKGVTGVRIALYEVVESGLDPYPHLGIQRGGETVLETKKAWLDLLRRLIHMLELRRSFMMLDAAHNNAQKYV</sequence>
<dbReference type="EMBL" id="CM046127">
    <property type="protein sequence ID" value="KAI8441518.1"/>
    <property type="molecule type" value="Genomic_DNA"/>
</dbReference>
<keyword evidence="2" id="KW-1185">Reference proteome</keyword>
<proteinExistence type="predicted"/>
<name>A0ACC0KYU7_CHOFU</name>
<organism evidence="1 2">
    <name type="scientific">Choristoneura fumiferana</name>
    <name type="common">Spruce budworm moth</name>
    <name type="synonym">Archips fumiferana</name>
    <dbReference type="NCBI Taxonomy" id="7141"/>
    <lineage>
        <taxon>Eukaryota</taxon>
        <taxon>Metazoa</taxon>
        <taxon>Ecdysozoa</taxon>
        <taxon>Arthropoda</taxon>
        <taxon>Hexapoda</taxon>
        <taxon>Insecta</taxon>
        <taxon>Pterygota</taxon>
        <taxon>Neoptera</taxon>
        <taxon>Endopterygota</taxon>
        <taxon>Lepidoptera</taxon>
        <taxon>Glossata</taxon>
        <taxon>Ditrysia</taxon>
        <taxon>Tortricoidea</taxon>
        <taxon>Tortricidae</taxon>
        <taxon>Tortricinae</taxon>
        <taxon>Choristoneura</taxon>
    </lineage>
</organism>
<protein>
    <submittedName>
        <fullName evidence="1">Uncharacterized protein</fullName>
    </submittedName>
</protein>
<evidence type="ECO:0000313" key="2">
    <source>
        <dbReference type="Proteomes" id="UP001064048"/>
    </source>
</evidence>
<accession>A0ACC0KYU7</accession>
<reference evidence="1 2" key="1">
    <citation type="journal article" date="2022" name="Genome Biol. Evol.">
        <title>The Spruce Budworm Genome: Reconstructing the Evolutionary History of Antifreeze Proteins.</title>
        <authorList>
            <person name="Beliveau C."/>
            <person name="Gagne P."/>
            <person name="Picq S."/>
            <person name="Vernygora O."/>
            <person name="Keeling C.I."/>
            <person name="Pinkney K."/>
            <person name="Doucet D."/>
            <person name="Wen F."/>
            <person name="Johnston J.S."/>
            <person name="Maaroufi H."/>
            <person name="Boyle B."/>
            <person name="Laroche J."/>
            <person name="Dewar K."/>
            <person name="Juretic N."/>
            <person name="Blackburn G."/>
            <person name="Nisole A."/>
            <person name="Brunet B."/>
            <person name="Brandao M."/>
            <person name="Lumley L."/>
            <person name="Duan J."/>
            <person name="Quan G."/>
            <person name="Lucarotti C.J."/>
            <person name="Roe A.D."/>
            <person name="Sperling F.A.H."/>
            <person name="Levesque R.C."/>
            <person name="Cusson M."/>
        </authorList>
    </citation>
    <scope>NUCLEOTIDE SEQUENCE [LARGE SCALE GENOMIC DNA]</scope>
    <source>
        <strain evidence="1">Glfc:IPQL:Cfum</strain>
    </source>
</reference>
<gene>
    <name evidence="1" type="ORF">MSG28_015106</name>
</gene>
<dbReference type="Proteomes" id="UP001064048">
    <property type="component" value="Chromosome 27"/>
</dbReference>